<sequence>MILPAELIPNGKKIIPQPKCELLGPVGLIVQSCLGLIACGSLVVKRKYEHPKRPWEVWFFDVSKQLLGAAGVHLLNLAVSLLKSRKLMLVNKLDGEGDGDGEPGECDWYFVSLLLDTTVGVPILYVCLVIVYFICDLFQVQGINSGEYGNPPRFKRYLKQLVIFMVAVTMMKAVIYVLLSFPIFIMYADWILSWSDPFPNLQVILVVLVFPIMLNCFQYYIVDNIIKSPTDLK</sequence>
<accession>A0A1E4S1J0</accession>
<dbReference type="PANTHER" id="PTHR31735">
    <property type="entry name" value="VACUOLAR MEMBRANE PROTEIN YPL162C"/>
    <property type="match status" value="1"/>
</dbReference>
<dbReference type="InterPro" id="IPR022127">
    <property type="entry name" value="STIMATE/YPL162C"/>
</dbReference>
<gene>
    <name evidence="2" type="ORF">CYBJADRAFT_167928</name>
</gene>
<keyword evidence="1" id="KW-0812">Transmembrane</keyword>
<dbReference type="GeneID" id="30989541"/>
<dbReference type="RefSeq" id="XP_020070398.1">
    <property type="nucleotide sequence ID" value="XM_020215145.1"/>
</dbReference>
<dbReference type="STRING" id="983966.A0A1E4S1J0"/>
<dbReference type="OMA" id="LNCFQYF"/>
<dbReference type="EMBL" id="KV453931">
    <property type="protein sequence ID" value="ODV73359.1"/>
    <property type="molecule type" value="Genomic_DNA"/>
</dbReference>
<dbReference type="OrthoDB" id="431202at2759"/>
<feature type="transmembrane region" description="Helical" evidence="1">
    <location>
        <begin position="119"/>
        <end position="140"/>
    </location>
</feature>
<organism evidence="2 3">
    <name type="scientific">Cyberlindnera jadinii (strain ATCC 18201 / CBS 1600 / BCRC 20928 / JCM 3617 / NBRC 0987 / NRRL Y-1542)</name>
    <name type="common">Torula yeast</name>
    <name type="synonym">Candida utilis</name>
    <dbReference type="NCBI Taxonomy" id="983966"/>
    <lineage>
        <taxon>Eukaryota</taxon>
        <taxon>Fungi</taxon>
        <taxon>Dikarya</taxon>
        <taxon>Ascomycota</taxon>
        <taxon>Saccharomycotina</taxon>
        <taxon>Saccharomycetes</taxon>
        <taxon>Phaffomycetales</taxon>
        <taxon>Phaffomycetaceae</taxon>
        <taxon>Cyberlindnera</taxon>
    </lineage>
</organism>
<dbReference type="GO" id="GO:0016020">
    <property type="term" value="C:membrane"/>
    <property type="evidence" value="ECO:0007669"/>
    <property type="project" value="TreeGrafter"/>
</dbReference>
<feature type="transmembrane region" description="Helical" evidence="1">
    <location>
        <begin position="65"/>
        <end position="82"/>
    </location>
</feature>
<feature type="transmembrane region" description="Helical" evidence="1">
    <location>
        <begin position="161"/>
        <end position="188"/>
    </location>
</feature>
<dbReference type="Pfam" id="PF12400">
    <property type="entry name" value="STIMATE"/>
    <property type="match status" value="1"/>
</dbReference>
<keyword evidence="1" id="KW-0472">Membrane</keyword>
<evidence type="ECO:0000313" key="2">
    <source>
        <dbReference type="EMBL" id="ODV73359.1"/>
    </source>
</evidence>
<feature type="transmembrane region" description="Helical" evidence="1">
    <location>
        <begin position="200"/>
        <end position="222"/>
    </location>
</feature>
<proteinExistence type="predicted"/>
<evidence type="ECO:0000256" key="1">
    <source>
        <dbReference type="SAM" id="Phobius"/>
    </source>
</evidence>
<dbReference type="PANTHER" id="PTHR31735:SF1">
    <property type="entry name" value="VACUOLAR MEMBRANE PROTEIN YPL162C"/>
    <property type="match status" value="1"/>
</dbReference>
<dbReference type="AlphaFoldDB" id="A0A1E4S1J0"/>
<evidence type="ECO:0000313" key="3">
    <source>
        <dbReference type="Proteomes" id="UP000094389"/>
    </source>
</evidence>
<keyword evidence="1" id="KW-1133">Transmembrane helix</keyword>
<name>A0A1E4S1J0_CYBJN</name>
<feature type="transmembrane region" description="Helical" evidence="1">
    <location>
        <begin position="22"/>
        <end position="44"/>
    </location>
</feature>
<dbReference type="Proteomes" id="UP000094389">
    <property type="component" value="Unassembled WGS sequence"/>
</dbReference>
<reference evidence="2 3" key="1">
    <citation type="journal article" date="2016" name="Proc. Natl. Acad. Sci. U.S.A.">
        <title>Comparative genomics of biotechnologically important yeasts.</title>
        <authorList>
            <person name="Riley R."/>
            <person name="Haridas S."/>
            <person name="Wolfe K.H."/>
            <person name="Lopes M.R."/>
            <person name="Hittinger C.T."/>
            <person name="Goeker M."/>
            <person name="Salamov A.A."/>
            <person name="Wisecaver J.H."/>
            <person name="Long T.M."/>
            <person name="Calvey C.H."/>
            <person name="Aerts A.L."/>
            <person name="Barry K.W."/>
            <person name="Choi C."/>
            <person name="Clum A."/>
            <person name="Coughlan A.Y."/>
            <person name="Deshpande S."/>
            <person name="Douglass A.P."/>
            <person name="Hanson S.J."/>
            <person name="Klenk H.-P."/>
            <person name="LaButti K.M."/>
            <person name="Lapidus A."/>
            <person name="Lindquist E.A."/>
            <person name="Lipzen A.M."/>
            <person name="Meier-Kolthoff J.P."/>
            <person name="Ohm R.A."/>
            <person name="Otillar R.P."/>
            <person name="Pangilinan J.L."/>
            <person name="Peng Y."/>
            <person name="Rokas A."/>
            <person name="Rosa C.A."/>
            <person name="Scheuner C."/>
            <person name="Sibirny A.A."/>
            <person name="Slot J.C."/>
            <person name="Stielow J.B."/>
            <person name="Sun H."/>
            <person name="Kurtzman C.P."/>
            <person name="Blackwell M."/>
            <person name="Grigoriev I.V."/>
            <person name="Jeffries T.W."/>
        </authorList>
    </citation>
    <scope>NUCLEOTIDE SEQUENCE [LARGE SCALE GENOMIC DNA]</scope>
    <source>
        <strain evidence="3">ATCC 18201 / CBS 1600 / BCRC 20928 / JCM 3617 / NBRC 0987 / NRRL Y-1542</strain>
    </source>
</reference>
<evidence type="ECO:0008006" key="4">
    <source>
        <dbReference type="Google" id="ProtNLM"/>
    </source>
</evidence>
<protein>
    <recommendedName>
        <fullName evidence="4">Vacuolar membrane protein</fullName>
    </recommendedName>
</protein>
<keyword evidence="3" id="KW-1185">Reference proteome</keyword>